<dbReference type="OrthoDB" id="9791752at2"/>
<evidence type="ECO:0000256" key="2">
    <source>
        <dbReference type="ARBA" id="ARBA00023125"/>
    </source>
</evidence>
<dbReference type="RefSeq" id="WP_062281607.1">
    <property type="nucleotide sequence ID" value="NZ_DF968181.1"/>
</dbReference>
<keyword evidence="7" id="KW-1185">Reference proteome</keyword>
<dbReference type="GO" id="GO:0003700">
    <property type="term" value="F:DNA-binding transcription factor activity"/>
    <property type="evidence" value="ECO:0007669"/>
    <property type="project" value="TreeGrafter"/>
</dbReference>
<reference evidence="6" key="1">
    <citation type="journal article" date="2015" name="Genome Announc.">
        <title>Draft Genome Sequence of Anaerolineae Strain TC1, a Novel Isolate from a Methanogenic Wastewater Treatment System.</title>
        <authorList>
            <person name="Matsuura N."/>
            <person name="Tourlousse D.M."/>
            <person name="Sun L."/>
            <person name="Toyonaga M."/>
            <person name="Kuroda K."/>
            <person name="Ohashi A."/>
            <person name="Cruz R."/>
            <person name="Yamaguchi T."/>
            <person name="Sekiguchi Y."/>
        </authorList>
    </citation>
    <scope>NUCLEOTIDE SEQUENCE [LARGE SCALE GENOMIC DNA]</scope>
    <source>
        <strain evidence="6">TC1</strain>
    </source>
</reference>
<feature type="domain" description="IclR-ED" evidence="5">
    <location>
        <begin position="76"/>
        <end position="259"/>
    </location>
</feature>
<evidence type="ECO:0000256" key="3">
    <source>
        <dbReference type="ARBA" id="ARBA00023163"/>
    </source>
</evidence>
<keyword evidence="3" id="KW-0804">Transcription</keyword>
<proteinExistence type="predicted"/>
<dbReference type="InterPro" id="IPR029016">
    <property type="entry name" value="GAF-like_dom_sf"/>
</dbReference>
<evidence type="ECO:0000259" key="4">
    <source>
        <dbReference type="PROSITE" id="PS51077"/>
    </source>
</evidence>
<dbReference type="GO" id="GO:0003677">
    <property type="term" value="F:DNA binding"/>
    <property type="evidence" value="ECO:0007669"/>
    <property type="project" value="UniProtKB-KW"/>
</dbReference>
<keyword evidence="2" id="KW-0238">DNA-binding</keyword>
<dbReference type="SUPFAM" id="SSF55781">
    <property type="entry name" value="GAF domain-like"/>
    <property type="match status" value="1"/>
</dbReference>
<dbReference type="Pfam" id="PF01614">
    <property type="entry name" value="IclR_C"/>
    <property type="match status" value="1"/>
</dbReference>
<dbReference type="SUPFAM" id="SSF46785">
    <property type="entry name" value="Winged helix' DNA-binding domain"/>
    <property type="match status" value="1"/>
</dbReference>
<dbReference type="InterPro" id="IPR036390">
    <property type="entry name" value="WH_DNA-bd_sf"/>
</dbReference>
<dbReference type="InterPro" id="IPR050707">
    <property type="entry name" value="HTH_MetabolicPath_Reg"/>
</dbReference>
<dbReference type="SMART" id="SM00346">
    <property type="entry name" value="HTH_ICLR"/>
    <property type="match status" value="1"/>
</dbReference>
<dbReference type="Pfam" id="PF09339">
    <property type="entry name" value="HTH_IclR"/>
    <property type="match status" value="1"/>
</dbReference>
<dbReference type="STRING" id="1678840.ATC1_131074"/>
<dbReference type="PANTHER" id="PTHR30136">
    <property type="entry name" value="HELIX-TURN-HELIX TRANSCRIPTIONAL REGULATOR, ICLR FAMILY"/>
    <property type="match status" value="1"/>
</dbReference>
<dbReference type="AlphaFoldDB" id="A0A0S7BV38"/>
<gene>
    <name evidence="6" type="ORF">ATC1_131074</name>
</gene>
<sequence length="268" mass="29845">MNQKRTEKNENAVGSVLKAIQILDCFTPDHPNLSLSQISKNLDIPKSTALNLIQTLESQGFLLRMKSGNDYQLGYKNMELGYRATTSLSILPYAIPIMEEVQEKTGEIIYLTTHINGRVFYLQCAYPSRPKVSYSVRGKMLPMHCTGCGKAMLTYLSHEFVQNVIDKHGLRAVTPNTITDPDRLFEELEITRQRGYARDFEEETIGVRCVGVAIRNTKGQAVGALSLSGSVLTMTDENADKFANLLSNACNLLSQQANLFPASQMDQV</sequence>
<accession>A0A0S7BV38</accession>
<organism evidence="6">
    <name type="scientific">Flexilinea flocculi</name>
    <dbReference type="NCBI Taxonomy" id="1678840"/>
    <lineage>
        <taxon>Bacteria</taxon>
        <taxon>Bacillati</taxon>
        <taxon>Chloroflexota</taxon>
        <taxon>Anaerolineae</taxon>
        <taxon>Anaerolineales</taxon>
        <taxon>Anaerolineaceae</taxon>
        <taxon>Flexilinea</taxon>
    </lineage>
</organism>
<evidence type="ECO:0000313" key="7">
    <source>
        <dbReference type="Proteomes" id="UP000053370"/>
    </source>
</evidence>
<keyword evidence="1" id="KW-0805">Transcription regulation</keyword>
<evidence type="ECO:0000313" key="6">
    <source>
        <dbReference type="EMBL" id="GAP41092.1"/>
    </source>
</evidence>
<dbReference type="GO" id="GO:0045892">
    <property type="term" value="P:negative regulation of DNA-templated transcription"/>
    <property type="evidence" value="ECO:0007669"/>
    <property type="project" value="TreeGrafter"/>
</dbReference>
<dbReference type="InterPro" id="IPR036388">
    <property type="entry name" value="WH-like_DNA-bd_sf"/>
</dbReference>
<dbReference type="PROSITE" id="PS51078">
    <property type="entry name" value="ICLR_ED"/>
    <property type="match status" value="1"/>
</dbReference>
<evidence type="ECO:0000259" key="5">
    <source>
        <dbReference type="PROSITE" id="PS51078"/>
    </source>
</evidence>
<feature type="domain" description="HTH iclR-type" evidence="4">
    <location>
        <begin position="13"/>
        <end position="75"/>
    </location>
</feature>
<dbReference type="Gene3D" id="3.30.450.40">
    <property type="match status" value="1"/>
</dbReference>
<dbReference type="Proteomes" id="UP000053370">
    <property type="component" value="Unassembled WGS sequence"/>
</dbReference>
<name>A0A0S7BV38_9CHLR</name>
<dbReference type="InterPro" id="IPR005471">
    <property type="entry name" value="Tscrpt_reg_IclR_N"/>
</dbReference>
<dbReference type="PROSITE" id="PS51077">
    <property type="entry name" value="HTH_ICLR"/>
    <property type="match status" value="1"/>
</dbReference>
<dbReference type="PANTHER" id="PTHR30136:SF24">
    <property type="entry name" value="HTH-TYPE TRANSCRIPTIONAL REPRESSOR ALLR"/>
    <property type="match status" value="1"/>
</dbReference>
<dbReference type="InterPro" id="IPR014757">
    <property type="entry name" value="Tscrpt_reg_IclR_C"/>
</dbReference>
<evidence type="ECO:0000256" key="1">
    <source>
        <dbReference type="ARBA" id="ARBA00023015"/>
    </source>
</evidence>
<protein>
    <submittedName>
        <fullName evidence="6">Transcriptional regulator, IclR family</fullName>
    </submittedName>
</protein>
<dbReference type="EMBL" id="DF968181">
    <property type="protein sequence ID" value="GAP41092.1"/>
    <property type="molecule type" value="Genomic_DNA"/>
</dbReference>
<dbReference type="Gene3D" id="1.10.10.10">
    <property type="entry name" value="Winged helix-like DNA-binding domain superfamily/Winged helix DNA-binding domain"/>
    <property type="match status" value="1"/>
</dbReference>